<feature type="transmembrane region" description="Helical" evidence="1">
    <location>
        <begin position="32"/>
        <end position="55"/>
    </location>
</feature>
<comment type="caution">
    <text evidence="2">The sequence shown here is derived from an EMBL/GenBank/DDBJ whole genome shotgun (WGS) entry which is preliminary data.</text>
</comment>
<dbReference type="RefSeq" id="WP_149813427.1">
    <property type="nucleotide sequence ID" value="NZ_VUKA01000012.1"/>
</dbReference>
<evidence type="ECO:0000256" key="1">
    <source>
        <dbReference type="SAM" id="Phobius"/>
    </source>
</evidence>
<keyword evidence="1" id="KW-0472">Membrane</keyword>
<evidence type="ECO:0000313" key="2">
    <source>
        <dbReference type="EMBL" id="KAA2211996.1"/>
    </source>
</evidence>
<name>A0A5B2TBW6_9PROT</name>
<proteinExistence type="predicted"/>
<dbReference type="Proteomes" id="UP000322110">
    <property type="component" value="Unassembled WGS sequence"/>
</dbReference>
<evidence type="ECO:0000313" key="3">
    <source>
        <dbReference type="Proteomes" id="UP000322110"/>
    </source>
</evidence>
<organism evidence="2 3">
    <name type="scientific">Teichococcus oryzae</name>
    <dbReference type="NCBI Taxonomy" id="1608942"/>
    <lineage>
        <taxon>Bacteria</taxon>
        <taxon>Pseudomonadati</taxon>
        <taxon>Pseudomonadota</taxon>
        <taxon>Alphaproteobacteria</taxon>
        <taxon>Acetobacterales</taxon>
        <taxon>Roseomonadaceae</taxon>
        <taxon>Roseomonas</taxon>
    </lineage>
</organism>
<keyword evidence="1" id="KW-1133">Transmembrane helix</keyword>
<keyword evidence="3" id="KW-1185">Reference proteome</keyword>
<keyword evidence="1" id="KW-0812">Transmembrane</keyword>
<dbReference type="EMBL" id="VUKA01000012">
    <property type="protein sequence ID" value="KAA2211996.1"/>
    <property type="molecule type" value="Genomic_DNA"/>
</dbReference>
<gene>
    <name evidence="2" type="ORF">F0Q34_16895</name>
</gene>
<reference evidence="2 3" key="1">
    <citation type="journal article" date="2015" name="Int. J. Syst. Evol. Microbiol.">
        <title>Roseomonas oryzae sp. nov., isolated from paddy rhizosphere soil.</title>
        <authorList>
            <person name="Ramaprasad E.V."/>
            <person name="Sasikala Ch."/>
            <person name="Ramana Ch.V."/>
        </authorList>
    </citation>
    <scope>NUCLEOTIDE SEQUENCE [LARGE SCALE GENOMIC DNA]</scope>
    <source>
        <strain evidence="2 3">KCTC 42542</strain>
    </source>
</reference>
<protein>
    <submittedName>
        <fullName evidence="2">Uncharacterized protein</fullName>
    </submittedName>
</protein>
<accession>A0A5B2TBW6</accession>
<dbReference type="AlphaFoldDB" id="A0A5B2TBW6"/>
<sequence length="59" mass="6695">MDERITDALPARFPGMPRWSERSPRSDGRRRAILALGILLCVLLAVLGAFLLGWLDQFR</sequence>